<dbReference type="InterPro" id="IPR007167">
    <property type="entry name" value="Fe-transptr_FeoA-like"/>
</dbReference>
<accession>A0A1E5L5F3</accession>
<dbReference type="InterPro" id="IPR038157">
    <property type="entry name" value="FeoA_core_dom"/>
</dbReference>
<protein>
    <recommendedName>
        <fullName evidence="2">Ferrous iron transporter FeoA-like domain-containing protein</fullName>
    </recommendedName>
</protein>
<dbReference type="STRING" id="1390249.BHU72_06410"/>
<dbReference type="SUPFAM" id="SSF50037">
    <property type="entry name" value="C-terminal domain of transcriptional repressors"/>
    <property type="match status" value="1"/>
</dbReference>
<dbReference type="AlphaFoldDB" id="A0A1E5L5F3"/>
<dbReference type="InterPro" id="IPR008988">
    <property type="entry name" value="Transcriptional_repressor_C"/>
</dbReference>
<dbReference type="OrthoDB" id="5984at2"/>
<gene>
    <name evidence="3" type="ORF">BHU72_06410</name>
</gene>
<dbReference type="Pfam" id="PF04023">
    <property type="entry name" value="FeoA"/>
    <property type="match status" value="1"/>
</dbReference>
<organism evidence="3 4">
    <name type="scientific">Desulfuribacillus stibiiarsenatis</name>
    <dbReference type="NCBI Taxonomy" id="1390249"/>
    <lineage>
        <taxon>Bacteria</taxon>
        <taxon>Bacillati</taxon>
        <taxon>Bacillota</taxon>
        <taxon>Desulfuribacillia</taxon>
        <taxon>Desulfuribacillales</taxon>
        <taxon>Desulfuribacillaceae</taxon>
        <taxon>Desulfuribacillus</taxon>
    </lineage>
</organism>
<name>A0A1E5L5F3_9FIRM</name>
<dbReference type="RefSeq" id="WP_069702560.1">
    <property type="nucleotide sequence ID" value="NZ_MJAT01000033.1"/>
</dbReference>
<proteinExistence type="predicted"/>
<evidence type="ECO:0000256" key="1">
    <source>
        <dbReference type="ARBA" id="ARBA00023004"/>
    </source>
</evidence>
<dbReference type="EMBL" id="MJAT01000033">
    <property type="protein sequence ID" value="OEH85233.1"/>
    <property type="molecule type" value="Genomic_DNA"/>
</dbReference>
<feature type="domain" description="Ferrous iron transporter FeoA-like" evidence="2">
    <location>
        <begin position="2"/>
        <end position="73"/>
    </location>
</feature>
<dbReference type="Gene3D" id="2.30.30.90">
    <property type="match status" value="1"/>
</dbReference>
<reference evidence="3 4" key="1">
    <citation type="submission" date="2016-09" db="EMBL/GenBank/DDBJ databases">
        <title>Desulfuribacillus arsenicus sp. nov., an obligately anaerobic, dissimilatory arsenic- and antimonate-reducing bacterium isolated from anoxic sediments.</title>
        <authorList>
            <person name="Abin C.A."/>
            <person name="Hollibaugh J.T."/>
        </authorList>
    </citation>
    <scope>NUCLEOTIDE SEQUENCE [LARGE SCALE GENOMIC DNA]</scope>
    <source>
        <strain evidence="3 4">MLFW-2</strain>
    </source>
</reference>
<comment type="caution">
    <text evidence="3">The sequence shown here is derived from an EMBL/GenBank/DDBJ whole genome shotgun (WGS) entry which is preliminary data.</text>
</comment>
<evidence type="ECO:0000313" key="4">
    <source>
        <dbReference type="Proteomes" id="UP000095255"/>
    </source>
</evidence>
<evidence type="ECO:0000259" key="2">
    <source>
        <dbReference type="SMART" id="SM00899"/>
    </source>
</evidence>
<dbReference type="GO" id="GO:0046914">
    <property type="term" value="F:transition metal ion binding"/>
    <property type="evidence" value="ECO:0007669"/>
    <property type="project" value="InterPro"/>
</dbReference>
<sequence length="80" mass="8688">MMPLSMLRIANNVTLKEIRASQSIKKALLERGLVTDTKIQVIVSDMDGSYVLLYGNTRLAVDKHLASFILVSPDEGGLAG</sequence>
<dbReference type="SMART" id="SM00899">
    <property type="entry name" value="FeoA"/>
    <property type="match status" value="1"/>
</dbReference>
<dbReference type="Proteomes" id="UP000095255">
    <property type="component" value="Unassembled WGS sequence"/>
</dbReference>
<evidence type="ECO:0000313" key="3">
    <source>
        <dbReference type="EMBL" id="OEH85233.1"/>
    </source>
</evidence>
<keyword evidence="1" id="KW-0408">Iron</keyword>
<keyword evidence="4" id="KW-1185">Reference proteome</keyword>